<keyword evidence="4" id="KW-1185">Reference proteome</keyword>
<dbReference type="AlphaFoldDB" id="M7NU22"/>
<evidence type="ECO:0000256" key="1">
    <source>
        <dbReference type="SAM" id="SignalP"/>
    </source>
</evidence>
<name>M7NU22_9GAMM</name>
<dbReference type="Pfam" id="PF07696">
    <property type="entry name" value="7TMR-DISMED2"/>
    <property type="match status" value="1"/>
</dbReference>
<accession>M7NU22</accession>
<dbReference type="Proteomes" id="UP000012019">
    <property type="component" value="Unassembled WGS sequence"/>
</dbReference>
<proteinExistence type="predicted"/>
<dbReference type="OrthoDB" id="6231at2"/>
<dbReference type="PATRIC" id="fig|1286106.3.peg.2246"/>
<dbReference type="STRING" id="1286106.MPL1_11238"/>
<dbReference type="Gene3D" id="2.60.40.2380">
    <property type="match status" value="1"/>
</dbReference>
<comment type="caution">
    <text evidence="3">The sequence shown here is derived from an EMBL/GenBank/DDBJ whole genome shotgun (WGS) entry which is preliminary data.</text>
</comment>
<feature type="signal peptide" evidence="1">
    <location>
        <begin position="1"/>
        <end position="22"/>
    </location>
</feature>
<dbReference type="EMBL" id="APHR01000063">
    <property type="protein sequence ID" value="EMR12253.1"/>
    <property type="molecule type" value="Genomic_DNA"/>
</dbReference>
<gene>
    <name evidence="3" type="ORF">MPL1_11238</name>
</gene>
<feature type="chain" id="PRO_5004082666" evidence="1">
    <location>
        <begin position="23"/>
        <end position="180"/>
    </location>
</feature>
<dbReference type="InterPro" id="IPR011622">
    <property type="entry name" value="7TMR_DISM_rcpt_extracell_dom2"/>
</dbReference>
<evidence type="ECO:0000313" key="3">
    <source>
        <dbReference type="EMBL" id="EMR12253.1"/>
    </source>
</evidence>
<keyword evidence="1" id="KW-0732">Signal</keyword>
<sequence>MKRLLTSILAMILLIYAGFAVAESYQLKPQDSKVEIWQFMERFYGGESDVPPYLNTEWKPLSESELNRGIDNQMHWLRLVLSNPSEQPIEWVMLHENSYVDLVEAYIHNASGELIETIILDDHKPFSERPIAYRKPAFSFTTEPHDQTIVYIRTGMWVADSNTLRFLLSSKQQFEEQRIE</sequence>
<feature type="domain" description="7TM-DISM receptor extracellular" evidence="2">
    <location>
        <begin position="55"/>
        <end position="153"/>
    </location>
</feature>
<evidence type="ECO:0000313" key="4">
    <source>
        <dbReference type="Proteomes" id="UP000012019"/>
    </source>
</evidence>
<evidence type="ECO:0000259" key="2">
    <source>
        <dbReference type="Pfam" id="PF07696"/>
    </source>
</evidence>
<protein>
    <submittedName>
        <fullName evidence="3">Diguanylate cyclase</fullName>
    </submittedName>
</protein>
<reference evidence="3 4" key="1">
    <citation type="journal article" date="2013" name="Genome Announc.">
        <title>Draft Genome Sequence of Methylophaga lonarensis MPLT, a Haloalkaliphilic (Non-Methane-Utilizing) Methylotroph.</title>
        <authorList>
            <person name="Shetty S.A."/>
            <person name="Marathe N.P."/>
            <person name="Munot H."/>
            <person name="Antony C.P."/>
            <person name="Dhotre D.P."/>
            <person name="Murrell J.C."/>
            <person name="Shouche Y.S."/>
        </authorList>
    </citation>
    <scope>NUCLEOTIDE SEQUENCE [LARGE SCALE GENOMIC DNA]</scope>
    <source>
        <strain evidence="3 4">MPL</strain>
    </source>
</reference>
<organism evidence="3 4">
    <name type="scientific">Methylophaga lonarensis MPL</name>
    <dbReference type="NCBI Taxonomy" id="1286106"/>
    <lineage>
        <taxon>Bacteria</taxon>
        <taxon>Pseudomonadati</taxon>
        <taxon>Pseudomonadota</taxon>
        <taxon>Gammaproteobacteria</taxon>
        <taxon>Thiotrichales</taxon>
        <taxon>Piscirickettsiaceae</taxon>
        <taxon>Methylophaga</taxon>
    </lineage>
</organism>